<name>A0AAD5LKJ0_9CRUS</name>
<keyword evidence="3" id="KW-1185">Reference proteome</keyword>
<gene>
    <name evidence="2" type="ORF">GHT06_007761</name>
</gene>
<accession>A0AAD5LKJ0</accession>
<feature type="chain" id="PRO_5042234144" evidence="1">
    <location>
        <begin position="20"/>
        <end position="206"/>
    </location>
</feature>
<dbReference type="Proteomes" id="UP000820818">
    <property type="component" value="Linkage Group LG1"/>
</dbReference>
<dbReference type="AlphaFoldDB" id="A0AAD5LKJ0"/>
<comment type="caution">
    <text evidence="2">The sequence shown here is derived from an EMBL/GenBank/DDBJ whole genome shotgun (WGS) entry which is preliminary data.</text>
</comment>
<sequence>MQLVFASFVFVSLIIYASAQYQLDPSEYYVDTHFKSGSPDSSFDVAEVDERFIKTVSLTLSTTTVTTTTTSITTCTTSTGGLSVCTASGRRRRGLHLSGNKEGRGLFYNENEGESEDGTIFLPSPIKEEEKQIQPEIVPTPEENKAAKAIPFVIEPGFSAPSRQSRVLVYFGTSTTTTTTTTTSTSTLTAVCRSTTGYQVCGSFGK</sequence>
<proteinExistence type="predicted"/>
<evidence type="ECO:0000313" key="2">
    <source>
        <dbReference type="EMBL" id="KAI9564023.1"/>
    </source>
</evidence>
<feature type="signal peptide" evidence="1">
    <location>
        <begin position="1"/>
        <end position="19"/>
    </location>
</feature>
<evidence type="ECO:0000256" key="1">
    <source>
        <dbReference type="SAM" id="SignalP"/>
    </source>
</evidence>
<dbReference type="EMBL" id="WJBH02000001">
    <property type="protein sequence ID" value="KAI9564023.1"/>
    <property type="molecule type" value="Genomic_DNA"/>
</dbReference>
<organism evidence="2 3">
    <name type="scientific">Daphnia sinensis</name>
    <dbReference type="NCBI Taxonomy" id="1820382"/>
    <lineage>
        <taxon>Eukaryota</taxon>
        <taxon>Metazoa</taxon>
        <taxon>Ecdysozoa</taxon>
        <taxon>Arthropoda</taxon>
        <taxon>Crustacea</taxon>
        <taxon>Branchiopoda</taxon>
        <taxon>Diplostraca</taxon>
        <taxon>Cladocera</taxon>
        <taxon>Anomopoda</taxon>
        <taxon>Daphniidae</taxon>
        <taxon>Daphnia</taxon>
        <taxon>Daphnia similis group</taxon>
    </lineage>
</organism>
<evidence type="ECO:0000313" key="3">
    <source>
        <dbReference type="Proteomes" id="UP000820818"/>
    </source>
</evidence>
<protein>
    <submittedName>
        <fullName evidence="2">Uncharacterized protein</fullName>
    </submittedName>
</protein>
<reference evidence="2 3" key="1">
    <citation type="submission" date="2022-05" db="EMBL/GenBank/DDBJ databases">
        <title>A multi-omics perspective on studying reproductive biology in Daphnia sinensis.</title>
        <authorList>
            <person name="Jia J."/>
        </authorList>
    </citation>
    <scope>NUCLEOTIDE SEQUENCE [LARGE SCALE GENOMIC DNA]</scope>
    <source>
        <strain evidence="2 3">WSL</strain>
    </source>
</reference>
<keyword evidence="1" id="KW-0732">Signal</keyword>